<dbReference type="CDD" id="cd00201">
    <property type="entry name" value="WW"/>
    <property type="match status" value="1"/>
</dbReference>
<feature type="compositionally biased region" description="Polar residues" evidence="1">
    <location>
        <begin position="838"/>
        <end position="851"/>
    </location>
</feature>
<feature type="compositionally biased region" description="Basic residues" evidence="1">
    <location>
        <begin position="972"/>
        <end position="981"/>
    </location>
</feature>
<protein>
    <recommendedName>
        <fullName evidence="2">WW domain-containing protein</fullName>
    </recommendedName>
</protein>
<feature type="compositionally biased region" description="Acidic residues" evidence="1">
    <location>
        <begin position="28"/>
        <end position="44"/>
    </location>
</feature>
<feature type="compositionally biased region" description="Basic and acidic residues" evidence="1">
    <location>
        <begin position="472"/>
        <end position="507"/>
    </location>
</feature>
<sequence>MEDDTEVLDWGNEEDEQQTGHFQGDGREDAEDAVSLGGDEDDNQELAAYQSHSAQDADPVPSALTPQQSLPETPSYDGRHDAQYSRVSESPQQSRRSQSSSLSQLKHALPPKPVLISSEYGRSAPPQMSTLAGPMVHRERRPNGLSKEDSGNSVDLADDLPPDWEARKPRGEDTGKFYYYNIKTQESTWTRPTATSSGRMSPSKDRGPVSARSPPANGPEFSSRPPPTDRNSSGRGRKGRRRSSPAAESMTFDDRHYRPGESASAAVPTEEHGVPRSRARKSSPAVAECTRVLPHQELAELGGMLHSLGLHHLQRENEDGHVLPIIPPWKEPEVRVLMVAYNVVDTPTLTSRLPVPFHSSKIRTTVLAIPGNGPPLLTVRYPHHTLPSLAFGVCIPPEVEDAYIAVVSRSLGRHRSPLRDTDSQLKTKRNWDTWEAPASGARDQPPSPPFNRGPARPRSDVYIPAESVPLRRGRDFSSPDRGMDSEAKRRRLDDRISDPHPSRRDTDQSVSLPSRPMSDLSLADPDAPRRKRDPLPPQSTRFREASKYPSAPLVQAPPANGPPPTPTRGSLDKSASSRPQYSYADVPSGPRSAAPQPQIGRDSDRGPSSRPSWGRTAIMMLWTLTLLDHSISEFPELTPHLAFPPLHPEAPGGGLDKRRLPQPIQKAVLPLLPPQHLSICATALCLLTWRKTVVTAIQCLRGCHSVIIPKVVQDATNLRVLLALLLSRIAPFLSKTGTTMVVADISTRCLHRAYLQGFLIRRSPSILQYLLQVIVASHSRRRLHLHSKHLYLGNFLEKDKTRFGAKAAPPVPPPPPPPLDTAPRDWLTKEEAQARNIQENVASASSQSSGRTPMDVDDPARRFDPQPRYRMTTPPRLAEFVHPDRRPTLEGRLSAQPQPYPPHDQSRDRGRPDNYDDRGRQDDRGSWGQRVAPPPIHGKMPPASRAPFIIDKDGNYPYRDVQPPKPDPPPRPAKKAPRGHRGQRDNNGNGEAEVQGNGHAVSADDSGRPPMTRGASLLDRMSFDAPSGSSSLRDRVDLPVKRGPEDMTGLPPKPLVDVDAEGDAAADGSETPGSRSNRGRKKGGRPKRGKRGGAA</sequence>
<dbReference type="Gene3D" id="2.20.70.10">
    <property type="match status" value="1"/>
</dbReference>
<feature type="compositionally biased region" description="Basic and acidic residues" evidence="1">
    <location>
        <begin position="879"/>
        <end position="889"/>
    </location>
</feature>
<name>A0A4V2MX18_9APHY</name>
<dbReference type="SMART" id="SM00456">
    <property type="entry name" value="WW"/>
    <property type="match status" value="1"/>
</dbReference>
<accession>A0A4V2MX18</accession>
<dbReference type="STRING" id="92696.A0A4V2MX18"/>
<evidence type="ECO:0000313" key="3">
    <source>
        <dbReference type="EMBL" id="TCD68367.1"/>
    </source>
</evidence>
<feature type="compositionally biased region" description="Basic residues" evidence="1">
    <location>
        <begin position="1077"/>
        <end position="1095"/>
    </location>
</feature>
<dbReference type="AlphaFoldDB" id="A0A4V2MX18"/>
<comment type="caution">
    <text evidence="3">The sequence shown here is derived from an EMBL/GenBank/DDBJ whole genome shotgun (WGS) entry which is preliminary data.</text>
</comment>
<gene>
    <name evidence="3" type="ORF">EIP91_010876</name>
</gene>
<dbReference type="Proteomes" id="UP000292702">
    <property type="component" value="Unassembled WGS sequence"/>
</dbReference>
<reference evidence="3 4" key="1">
    <citation type="submission" date="2018-11" db="EMBL/GenBank/DDBJ databases">
        <title>Genome assembly of Steccherinum ochraceum LE-BIN_3174, the white-rot fungus of the Steccherinaceae family (The Residual Polyporoid clade, Polyporales, Basidiomycota).</title>
        <authorList>
            <person name="Fedorova T.V."/>
            <person name="Glazunova O.A."/>
            <person name="Landesman E.O."/>
            <person name="Moiseenko K.V."/>
            <person name="Psurtseva N.V."/>
            <person name="Savinova O.S."/>
            <person name="Shakhova N.V."/>
            <person name="Tyazhelova T.V."/>
            <person name="Vasina D.V."/>
        </authorList>
    </citation>
    <scope>NUCLEOTIDE SEQUENCE [LARGE SCALE GENOMIC DNA]</scope>
    <source>
        <strain evidence="3 4">LE-BIN_3174</strain>
    </source>
</reference>
<proteinExistence type="predicted"/>
<dbReference type="Pfam" id="PF00397">
    <property type="entry name" value="WW"/>
    <property type="match status" value="1"/>
</dbReference>
<dbReference type="InterPro" id="IPR001202">
    <property type="entry name" value="WW_dom"/>
</dbReference>
<feature type="compositionally biased region" description="Polar residues" evidence="1">
    <location>
        <begin position="182"/>
        <end position="200"/>
    </location>
</feature>
<dbReference type="PROSITE" id="PS50020">
    <property type="entry name" value="WW_DOMAIN_2"/>
    <property type="match status" value="1"/>
</dbReference>
<dbReference type="EMBL" id="RWJN01000068">
    <property type="protein sequence ID" value="TCD68367.1"/>
    <property type="molecule type" value="Genomic_DNA"/>
</dbReference>
<dbReference type="SUPFAM" id="SSF51045">
    <property type="entry name" value="WW domain"/>
    <property type="match status" value="1"/>
</dbReference>
<dbReference type="OrthoDB" id="548295at2759"/>
<feature type="region of interest" description="Disordered" evidence="1">
    <location>
        <begin position="838"/>
        <end position="1095"/>
    </location>
</feature>
<feature type="compositionally biased region" description="Basic and acidic residues" evidence="1">
    <location>
        <begin position="858"/>
        <end position="867"/>
    </location>
</feature>
<keyword evidence="4" id="KW-1185">Reference proteome</keyword>
<organism evidence="3 4">
    <name type="scientific">Steccherinum ochraceum</name>
    <dbReference type="NCBI Taxonomy" id="92696"/>
    <lineage>
        <taxon>Eukaryota</taxon>
        <taxon>Fungi</taxon>
        <taxon>Dikarya</taxon>
        <taxon>Basidiomycota</taxon>
        <taxon>Agaricomycotina</taxon>
        <taxon>Agaricomycetes</taxon>
        <taxon>Polyporales</taxon>
        <taxon>Steccherinaceae</taxon>
        <taxon>Steccherinum</taxon>
    </lineage>
</organism>
<feature type="compositionally biased region" description="Pro residues" evidence="1">
    <location>
        <begin position="809"/>
        <end position="820"/>
    </location>
</feature>
<feature type="compositionally biased region" description="Basic and acidic residues" evidence="1">
    <location>
        <begin position="1032"/>
        <end position="1045"/>
    </location>
</feature>
<feature type="domain" description="WW" evidence="2">
    <location>
        <begin position="158"/>
        <end position="194"/>
    </location>
</feature>
<feature type="compositionally biased region" description="Low complexity" evidence="1">
    <location>
        <begin position="85"/>
        <end position="104"/>
    </location>
</feature>
<feature type="compositionally biased region" description="Basic and acidic residues" evidence="1">
    <location>
        <begin position="164"/>
        <end position="175"/>
    </location>
</feature>
<feature type="region of interest" description="Disordered" evidence="1">
    <location>
        <begin position="1"/>
        <end position="287"/>
    </location>
</feature>
<feature type="compositionally biased region" description="Acidic residues" evidence="1">
    <location>
        <begin position="1"/>
        <end position="17"/>
    </location>
</feature>
<evidence type="ECO:0000259" key="2">
    <source>
        <dbReference type="PROSITE" id="PS50020"/>
    </source>
</evidence>
<feature type="compositionally biased region" description="Low complexity" evidence="1">
    <location>
        <begin position="1065"/>
        <end position="1076"/>
    </location>
</feature>
<feature type="region of interest" description="Disordered" evidence="1">
    <location>
        <begin position="436"/>
        <end position="612"/>
    </location>
</feature>
<evidence type="ECO:0000313" key="4">
    <source>
        <dbReference type="Proteomes" id="UP000292702"/>
    </source>
</evidence>
<dbReference type="InterPro" id="IPR036020">
    <property type="entry name" value="WW_dom_sf"/>
</dbReference>
<feature type="compositionally biased region" description="Basic and acidic residues" evidence="1">
    <location>
        <begin position="904"/>
        <end position="925"/>
    </location>
</feature>
<evidence type="ECO:0000256" key="1">
    <source>
        <dbReference type="SAM" id="MobiDB-lite"/>
    </source>
</evidence>
<feature type="region of interest" description="Disordered" evidence="1">
    <location>
        <begin position="804"/>
        <end position="824"/>
    </location>
</feature>